<dbReference type="AlphaFoldDB" id="A0A0G4HLR8"/>
<reference evidence="2" key="1">
    <citation type="submission" date="2014-11" db="EMBL/GenBank/DDBJ databases">
        <authorList>
            <person name="Otto D Thomas"/>
            <person name="Naeem Raeece"/>
        </authorList>
    </citation>
    <scope>NUCLEOTIDE SEQUENCE</scope>
</reference>
<gene>
    <name evidence="2" type="ORF">Cvel_28922</name>
</gene>
<proteinExistence type="predicted"/>
<sequence length="148" mass="17657">MALFRSTARRGLMQFGNYDWHYVPKQFPDKNVMRPVGSRMTKLSDKAGMRLRGTGLHGPENEDVMKLVMWNRLKEKRPQRTYFPSPAEYREMFRWHNSFIWATYGVLVLFWPAMAYSNYYAKHHDHHIWAPPRTDGTRGHGPSAWWKQ</sequence>
<keyword evidence="1" id="KW-0472">Membrane</keyword>
<evidence type="ECO:0000256" key="1">
    <source>
        <dbReference type="SAM" id="Phobius"/>
    </source>
</evidence>
<protein>
    <submittedName>
        <fullName evidence="2">Uncharacterized protein</fullName>
    </submittedName>
</protein>
<accession>A0A0G4HLR8</accession>
<dbReference type="PhylomeDB" id="A0A0G4HLR8"/>
<dbReference type="EMBL" id="CDMZ01003106">
    <property type="protein sequence ID" value="CEM45125.1"/>
    <property type="molecule type" value="Genomic_DNA"/>
</dbReference>
<keyword evidence="1" id="KW-0812">Transmembrane</keyword>
<dbReference type="VEuPathDB" id="CryptoDB:Cvel_28922"/>
<organism evidence="2">
    <name type="scientific">Chromera velia CCMP2878</name>
    <dbReference type="NCBI Taxonomy" id="1169474"/>
    <lineage>
        <taxon>Eukaryota</taxon>
        <taxon>Sar</taxon>
        <taxon>Alveolata</taxon>
        <taxon>Colpodellida</taxon>
        <taxon>Chromeraceae</taxon>
        <taxon>Chromera</taxon>
    </lineage>
</organism>
<name>A0A0G4HLR8_9ALVE</name>
<keyword evidence="1" id="KW-1133">Transmembrane helix</keyword>
<feature type="transmembrane region" description="Helical" evidence="1">
    <location>
        <begin position="99"/>
        <end position="119"/>
    </location>
</feature>
<evidence type="ECO:0000313" key="2">
    <source>
        <dbReference type="EMBL" id="CEM45125.1"/>
    </source>
</evidence>